<dbReference type="InterPro" id="IPR037171">
    <property type="entry name" value="NagB/RpiA_transferase-like"/>
</dbReference>
<dbReference type="EMBL" id="CP080467">
    <property type="protein sequence ID" value="UNO50089.1"/>
    <property type="molecule type" value="Genomic_DNA"/>
</dbReference>
<dbReference type="AlphaFoldDB" id="T0CZ89"/>
<sequence length="240" mass="26615">MEVRVFPDAYGAALYTATLVETTITQLSSPVLGLATGGTMIPVYQHLVQFHRRGLRFEHVTTINLDEYVGLEPTDRHSYHAFMREHLFDHVDLSLDCRYIPSGAACDLTAACRAYDEILQAHPIDLQLLGIGVNGHIGFNEPADHLKPHTHVVELTEDTIRQNARFFDAEERVPTRAITMGLQSILFAKRIVLLAVGASKAQAVREAITGDIRTTVPASLLQLHPQVTFVLDEAAAQQLR</sequence>
<comment type="similarity">
    <text evidence="3">Belongs to the glucosamine/galactosamine-6-phosphate isomerase family. NagB subfamily.</text>
</comment>
<dbReference type="GO" id="GO:0005975">
    <property type="term" value="P:carbohydrate metabolic process"/>
    <property type="evidence" value="ECO:0007669"/>
    <property type="project" value="InterPro"/>
</dbReference>
<feature type="active site" description="For ring-opening step" evidence="3">
    <location>
        <position position="134"/>
    </location>
</feature>
<feature type="active site" description="Proton acceptor; for enolization step" evidence="3">
    <location>
        <position position="66"/>
    </location>
</feature>
<comment type="caution">
    <text evidence="3">Lacks conserved residue(s) required for the propagation of feature annotation.</text>
</comment>
<dbReference type="eggNOG" id="COG0363">
    <property type="taxonomic scope" value="Bacteria"/>
</dbReference>
<dbReference type="Gene3D" id="3.40.50.1360">
    <property type="match status" value="1"/>
</dbReference>
<dbReference type="InterPro" id="IPR004547">
    <property type="entry name" value="Glucosamine6P_isomerase"/>
</dbReference>
<keyword evidence="2 3" id="KW-0119">Carbohydrate metabolism</keyword>
<evidence type="ECO:0000256" key="1">
    <source>
        <dbReference type="ARBA" id="ARBA00022801"/>
    </source>
</evidence>
<keyword evidence="6" id="KW-1185">Reference proteome</keyword>
<dbReference type="SUPFAM" id="SSF100950">
    <property type="entry name" value="NagB/RpiA/CoA transferase-like"/>
    <property type="match status" value="1"/>
</dbReference>
<dbReference type="GO" id="GO:0005737">
    <property type="term" value="C:cytoplasm"/>
    <property type="evidence" value="ECO:0007669"/>
    <property type="project" value="TreeGrafter"/>
</dbReference>
<comment type="function">
    <text evidence="3">Catalyzes the reversible isomerization-deamination of glucosamine 6-phosphate (GlcN6P) to form fructose 6-phosphate (Fru6P) and ammonium ion.</text>
</comment>
<comment type="catalytic activity">
    <reaction evidence="3">
        <text>alpha-D-glucosamine 6-phosphate + H2O = beta-D-fructose 6-phosphate + NH4(+)</text>
        <dbReference type="Rhea" id="RHEA:12172"/>
        <dbReference type="ChEBI" id="CHEBI:15377"/>
        <dbReference type="ChEBI" id="CHEBI:28938"/>
        <dbReference type="ChEBI" id="CHEBI:57634"/>
        <dbReference type="ChEBI" id="CHEBI:75989"/>
        <dbReference type="EC" id="3.5.99.6"/>
    </reaction>
</comment>
<gene>
    <name evidence="3 5" type="primary">nagB</name>
    <name evidence="5" type="ORF">K1I37_06265</name>
</gene>
<reference evidence="6" key="1">
    <citation type="journal article" date="2022" name="G3 (Bethesda)">
        <title>Unveiling the complete genome sequence of Alicyclobacillus acidoterrestris DSM 3922T, a taint-producing strain.</title>
        <authorList>
            <person name="Leonardo I.C."/>
            <person name="Barreto Crespo M.T."/>
            <person name="Gaspar F.B."/>
        </authorList>
    </citation>
    <scope>NUCLEOTIDE SEQUENCE [LARGE SCALE GENOMIC DNA]</scope>
    <source>
        <strain evidence="6">DSM 3922</strain>
    </source>
</reference>
<dbReference type="Pfam" id="PF01182">
    <property type="entry name" value="Glucosamine_iso"/>
    <property type="match status" value="1"/>
</dbReference>
<accession>A0A9E6ZVS5</accession>
<accession>T0CZ89</accession>
<dbReference type="EC" id="3.5.99.6" evidence="3"/>
<dbReference type="CDD" id="cd01399">
    <property type="entry name" value="GlcN6P_deaminase"/>
    <property type="match status" value="1"/>
</dbReference>
<dbReference type="RefSeq" id="WP_021297937.1">
    <property type="nucleotide sequence ID" value="NZ_AURB01000165.1"/>
</dbReference>
<keyword evidence="1 3" id="KW-0378">Hydrolase</keyword>
<organism evidence="5 6">
    <name type="scientific">Alicyclobacillus acidoterrestris (strain ATCC 49025 / DSM 3922 / CIP 106132 / NCIMB 13137 / GD3B)</name>
    <dbReference type="NCBI Taxonomy" id="1356854"/>
    <lineage>
        <taxon>Bacteria</taxon>
        <taxon>Bacillati</taxon>
        <taxon>Bacillota</taxon>
        <taxon>Bacilli</taxon>
        <taxon>Bacillales</taxon>
        <taxon>Alicyclobacillaceae</taxon>
        <taxon>Alicyclobacillus</taxon>
    </lineage>
</organism>
<comment type="pathway">
    <text evidence="3">Amino-sugar metabolism; N-acetylneuraminate degradation; D-fructose 6-phosphate from N-acetylneuraminate: step 5/5.</text>
</comment>
<dbReference type="HAMAP" id="MF_01241">
    <property type="entry name" value="GlcN6P_deamin"/>
    <property type="match status" value="1"/>
</dbReference>
<evidence type="ECO:0000256" key="2">
    <source>
        <dbReference type="ARBA" id="ARBA00023277"/>
    </source>
</evidence>
<evidence type="ECO:0000313" key="6">
    <source>
        <dbReference type="Proteomes" id="UP000829401"/>
    </source>
</evidence>
<feature type="domain" description="Glucosamine/galactosamine-6-phosphate isomerase" evidence="4">
    <location>
        <begin position="13"/>
        <end position="223"/>
    </location>
</feature>
<dbReference type="PROSITE" id="PS01161">
    <property type="entry name" value="GLC_GALNAC_ISOMERASE"/>
    <property type="match status" value="1"/>
</dbReference>
<dbReference type="Proteomes" id="UP000829401">
    <property type="component" value="Chromosome"/>
</dbReference>
<dbReference type="GO" id="GO:0042802">
    <property type="term" value="F:identical protein binding"/>
    <property type="evidence" value="ECO:0007669"/>
    <property type="project" value="TreeGrafter"/>
</dbReference>
<dbReference type="PANTHER" id="PTHR11280">
    <property type="entry name" value="GLUCOSAMINE-6-PHOSPHATE ISOMERASE"/>
    <property type="match status" value="1"/>
</dbReference>
<feature type="active site" description="Proton acceptor; for ring-opening step" evidence="3">
    <location>
        <position position="136"/>
    </location>
</feature>
<dbReference type="GO" id="GO:0006046">
    <property type="term" value="P:N-acetylglucosamine catabolic process"/>
    <property type="evidence" value="ECO:0007669"/>
    <property type="project" value="UniProtKB-UniRule"/>
</dbReference>
<feature type="active site" description="For ring-opening step" evidence="3">
    <location>
        <position position="141"/>
    </location>
</feature>
<name>T0CZ89_ALIAG</name>
<dbReference type="STRING" id="1356854.N007_13895"/>
<dbReference type="InterPro" id="IPR006148">
    <property type="entry name" value="Glc/Gal-6P_isomerase"/>
</dbReference>
<dbReference type="KEGG" id="aaco:K1I37_06265"/>
<proteinExistence type="inferred from homology"/>
<dbReference type="GO" id="GO:0004342">
    <property type="term" value="F:glucosamine-6-phosphate deaminase activity"/>
    <property type="evidence" value="ECO:0007669"/>
    <property type="project" value="UniProtKB-UniRule"/>
</dbReference>
<dbReference type="OrthoDB" id="9791139at2"/>
<dbReference type="InterPro" id="IPR018321">
    <property type="entry name" value="Glucosamine6P_isomerase_CS"/>
</dbReference>
<protein>
    <recommendedName>
        <fullName evidence="3">Glucosamine-6-phosphate deaminase</fullName>
        <ecNumber evidence="3">3.5.99.6</ecNumber>
    </recommendedName>
    <alternativeName>
        <fullName evidence="3">GlcN6P deaminase</fullName>
        <shortName evidence="3">GNPDA</shortName>
    </alternativeName>
    <alternativeName>
        <fullName evidence="3">Glucosamine-6-phosphate isomerase</fullName>
    </alternativeName>
</protein>
<dbReference type="PANTHER" id="PTHR11280:SF5">
    <property type="entry name" value="GLUCOSAMINE-6-PHOSPHATE ISOMERASE"/>
    <property type="match status" value="1"/>
</dbReference>
<dbReference type="GO" id="GO:0006043">
    <property type="term" value="P:glucosamine catabolic process"/>
    <property type="evidence" value="ECO:0007669"/>
    <property type="project" value="TreeGrafter"/>
</dbReference>
<dbReference type="NCBIfam" id="TIGR00502">
    <property type="entry name" value="nagB"/>
    <property type="match status" value="1"/>
</dbReference>
<dbReference type="GO" id="GO:0019262">
    <property type="term" value="P:N-acetylneuraminate catabolic process"/>
    <property type="evidence" value="ECO:0007669"/>
    <property type="project" value="UniProtKB-UniRule"/>
</dbReference>
<evidence type="ECO:0000313" key="5">
    <source>
        <dbReference type="EMBL" id="UNO50089.1"/>
    </source>
</evidence>
<evidence type="ECO:0000256" key="3">
    <source>
        <dbReference type="HAMAP-Rule" id="MF_01241"/>
    </source>
</evidence>
<evidence type="ECO:0000259" key="4">
    <source>
        <dbReference type="Pfam" id="PF01182"/>
    </source>
</evidence>